<dbReference type="AlphaFoldDB" id="A0A830GFF9"/>
<name>A0A830GFF9_9EURY</name>
<evidence type="ECO:0000259" key="2">
    <source>
        <dbReference type="Pfam" id="PF26450"/>
    </source>
</evidence>
<dbReference type="InterPro" id="IPR058442">
    <property type="entry name" value="DUF8129"/>
</dbReference>
<evidence type="ECO:0000313" key="4">
    <source>
        <dbReference type="Proteomes" id="UP000608850"/>
    </source>
</evidence>
<feature type="compositionally biased region" description="Polar residues" evidence="1">
    <location>
        <begin position="8"/>
        <end position="24"/>
    </location>
</feature>
<evidence type="ECO:0000256" key="1">
    <source>
        <dbReference type="SAM" id="MobiDB-lite"/>
    </source>
</evidence>
<reference evidence="3 4" key="1">
    <citation type="journal article" date="2019" name="Int. J. Syst. Evol. Microbiol.">
        <title>The Global Catalogue of Microorganisms (GCM) 10K type strain sequencing project: providing services to taxonomists for standard genome sequencing and annotation.</title>
        <authorList>
            <consortium name="The Broad Institute Genomics Platform"/>
            <consortium name="The Broad Institute Genome Sequencing Center for Infectious Disease"/>
            <person name="Wu L."/>
            <person name="Ma J."/>
        </authorList>
    </citation>
    <scope>NUCLEOTIDE SEQUENCE [LARGE SCALE GENOMIC DNA]</scope>
    <source>
        <strain evidence="3 4">JCM 16331</strain>
    </source>
</reference>
<gene>
    <name evidence="3" type="ORF">GCM10009021_27340</name>
</gene>
<comment type="caution">
    <text evidence="3">The sequence shown here is derived from an EMBL/GenBank/DDBJ whole genome shotgun (WGS) entry which is preliminary data.</text>
</comment>
<proteinExistence type="predicted"/>
<protein>
    <recommendedName>
        <fullName evidence="2">DUF8129 domain-containing protein</fullName>
    </recommendedName>
</protein>
<feature type="domain" description="DUF8129" evidence="2">
    <location>
        <begin position="15"/>
        <end position="69"/>
    </location>
</feature>
<organism evidence="3 4">
    <name type="scientific">Halarchaeum nitratireducens</name>
    <dbReference type="NCBI Taxonomy" id="489913"/>
    <lineage>
        <taxon>Archaea</taxon>
        <taxon>Methanobacteriati</taxon>
        <taxon>Methanobacteriota</taxon>
        <taxon>Stenosarchaea group</taxon>
        <taxon>Halobacteria</taxon>
        <taxon>Halobacteriales</taxon>
        <taxon>Halobacteriaceae</taxon>
    </lineage>
</organism>
<accession>A0A830GFF9</accession>
<keyword evidence="4" id="KW-1185">Reference proteome</keyword>
<dbReference type="Pfam" id="PF26450">
    <property type="entry name" value="DUF8129"/>
    <property type="match status" value="1"/>
</dbReference>
<feature type="region of interest" description="Disordered" evidence="1">
    <location>
        <begin position="1"/>
        <end position="24"/>
    </location>
</feature>
<dbReference type="EMBL" id="BMOQ01000008">
    <property type="protein sequence ID" value="GGN24138.1"/>
    <property type="molecule type" value="Genomic_DNA"/>
</dbReference>
<dbReference type="Proteomes" id="UP000608850">
    <property type="component" value="Unassembled WGS sequence"/>
</dbReference>
<sequence length="70" mass="8046">MTEHAEPTESSELTPEQRLSPTNTHVLRASIVTIDDTETLRECVAYENTHQNREPVLRWISQQAAELRSK</sequence>
<evidence type="ECO:0000313" key="3">
    <source>
        <dbReference type="EMBL" id="GGN24138.1"/>
    </source>
</evidence>